<evidence type="ECO:0000313" key="4">
    <source>
        <dbReference type="EMBL" id="SFE81983.1"/>
    </source>
</evidence>
<dbReference type="Pfam" id="PF01361">
    <property type="entry name" value="Tautomerase"/>
    <property type="match status" value="1"/>
</dbReference>
<proteinExistence type="inferred from homology"/>
<dbReference type="NCBIfam" id="NF041920">
    <property type="entry name" value="DmpI"/>
    <property type="match status" value="1"/>
</dbReference>
<accession>A0A1I2DNY6</accession>
<keyword evidence="2" id="KW-0413">Isomerase</keyword>
<feature type="domain" description="4-oxalocrotonate tautomerase-like" evidence="3">
    <location>
        <begin position="7"/>
        <end position="58"/>
    </location>
</feature>
<protein>
    <submittedName>
        <fullName evidence="4">4-oxalocrotonate tautomerase</fullName>
    </submittedName>
</protein>
<dbReference type="PANTHER" id="PTHR35530">
    <property type="entry name" value="TAUTOMERASE-RELATED"/>
    <property type="match status" value="1"/>
</dbReference>
<dbReference type="InterPro" id="IPR004370">
    <property type="entry name" value="4-OT-like_dom"/>
</dbReference>
<organism evidence="4 5">
    <name type="scientific">Actinacidiphila alni</name>
    <dbReference type="NCBI Taxonomy" id="380248"/>
    <lineage>
        <taxon>Bacteria</taxon>
        <taxon>Bacillati</taxon>
        <taxon>Actinomycetota</taxon>
        <taxon>Actinomycetes</taxon>
        <taxon>Kitasatosporales</taxon>
        <taxon>Streptomycetaceae</taxon>
        <taxon>Actinacidiphila</taxon>
    </lineage>
</organism>
<evidence type="ECO:0000256" key="1">
    <source>
        <dbReference type="ARBA" id="ARBA00006723"/>
    </source>
</evidence>
<evidence type="ECO:0000256" key="2">
    <source>
        <dbReference type="ARBA" id="ARBA00023235"/>
    </source>
</evidence>
<dbReference type="Proteomes" id="UP000199323">
    <property type="component" value="Unassembled WGS sequence"/>
</dbReference>
<dbReference type="AlphaFoldDB" id="A0A1I2DNY6"/>
<comment type="similarity">
    <text evidence="1">Belongs to the 4-oxalocrotonate tautomerase family.</text>
</comment>
<dbReference type="InterPro" id="IPR014347">
    <property type="entry name" value="Tautomerase/MIF_sf"/>
</dbReference>
<dbReference type="GO" id="GO:0016853">
    <property type="term" value="F:isomerase activity"/>
    <property type="evidence" value="ECO:0007669"/>
    <property type="project" value="UniProtKB-KW"/>
</dbReference>
<dbReference type="Gene3D" id="3.30.429.10">
    <property type="entry name" value="Macrophage Migration Inhibitory Factor"/>
    <property type="match status" value="1"/>
</dbReference>
<dbReference type="EMBL" id="FONG01000005">
    <property type="protein sequence ID" value="SFE81983.1"/>
    <property type="molecule type" value="Genomic_DNA"/>
</dbReference>
<gene>
    <name evidence="4" type="ORF">SAMN05216251_105314</name>
</gene>
<dbReference type="PANTHER" id="PTHR35530:SF2">
    <property type="entry name" value="BSL4019 PROTEIN"/>
    <property type="match status" value="1"/>
</dbReference>
<dbReference type="OrthoDB" id="4965437at2"/>
<dbReference type="STRING" id="380248.SAMN05216251_105314"/>
<dbReference type="RefSeq" id="WP_093713310.1">
    <property type="nucleotide sequence ID" value="NZ_FONG01000005.1"/>
</dbReference>
<reference evidence="4 5" key="1">
    <citation type="submission" date="2016-10" db="EMBL/GenBank/DDBJ databases">
        <authorList>
            <person name="de Groot N.N."/>
        </authorList>
    </citation>
    <scope>NUCLEOTIDE SEQUENCE [LARGE SCALE GENOMIC DNA]</scope>
    <source>
        <strain evidence="4 5">CGMCC 4.3510</strain>
    </source>
</reference>
<name>A0A1I2DNY6_9ACTN</name>
<evidence type="ECO:0000313" key="5">
    <source>
        <dbReference type="Proteomes" id="UP000199323"/>
    </source>
</evidence>
<sequence length="60" mass="6622">MPAVTVQQGPRDVELKRELIRKITDAFVDTYKIPAETVMVFIEETPADSFGVGGRLAADK</sequence>
<keyword evidence="5" id="KW-1185">Reference proteome</keyword>
<evidence type="ECO:0000259" key="3">
    <source>
        <dbReference type="Pfam" id="PF01361"/>
    </source>
</evidence>
<dbReference type="SUPFAM" id="SSF55331">
    <property type="entry name" value="Tautomerase/MIF"/>
    <property type="match status" value="1"/>
</dbReference>